<keyword evidence="2" id="KW-1185">Reference proteome</keyword>
<name>A0ACD5URT9_AVESA</name>
<evidence type="ECO:0000313" key="2">
    <source>
        <dbReference type="Proteomes" id="UP001732700"/>
    </source>
</evidence>
<accession>A0ACD5URT9</accession>
<dbReference type="EnsemblPlants" id="AVESA.00010b.r2.2CG0306400.1">
    <property type="protein sequence ID" value="AVESA.00010b.r2.2CG0306400.1.CDS.1"/>
    <property type="gene ID" value="AVESA.00010b.r2.2CG0306400"/>
</dbReference>
<reference evidence="1" key="2">
    <citation type="submission" date="2025-09" db="UniProtKB">
        <authorList>
            <consortium name="EnsemblPlants"/>
        </authorList>
    </citation>
    <scope>IDENTIFICATION</scope>
</reference>
<evidence type="ECO:0000313" key="1">
    <source>
        <dbReference type="EnsemblPlants" id="AVESA.00010b.r2.2CG0306400.1.CDS.1"/>
    </source>
</evidence>
<organism evidence="1 2">
    <name type="scientific">Avena sativa</name>
    <name type="common">Oat</name>
    <dbReference type="NCBI Taxonomy" id="4498"/>
    <lineage>
        <taxon>Eukaryota</taxon>
        <taxon>Viridiplantae</taxon>
        <taxon>Streptophyta</taxon>
        <taxon>Embryophyta</taxon>
        <taxon>Tracheophyta</taxon>
        <taxon>Spermatophyta</taxon>
        <taxon>Magnoliopsida</taxon>
        <taxon>Liliopsida</taxon>
        <taxon>Poales</taxon>
        <taxon>Poaceae</taxon>
        <taxon>BOP clade</taxon>
        <taxon>Pooideae</taxon>
        <taxon>Poodae</taxon>
        <taxon>Poeae</taxon>
        <taxon>Poeae Chloroplast Group 1 (Aveneae type)</taxon>
        <taxon>Aveninae</taxon>
        <taxon>Avena</taxon>
    </lineage>
</organism>
<protein>
    <submittedName>
        <fullName evidence="1">Uncharacterized protein</fullName>
    </submittedName>
</protein>
<reference evidence="1" key="1">
    <citation type="submission" date="2021-05" db="EMBL/GenBank/DDBJ databases">
        <authorList>
            <person name="Scholz U."/>
            <person name="Mascher M."/>
            <person name="Fiebig A."/>
        </authorList>
    </citation>
    <scope>NUCLEOTIDE SEQUENCE [LARGE SCALE GENOMIC DNA]</scope>
</reference>
<sequence length="414" mass="46928">MARGCGGWIFLPAELIKEISDRLPADVDQIHIHQVCSHWRASTAPLAACRPWIVAGHDRHRDPFSVVNPIGDHSFWLPRGGRRMHSLLSRTPSGFPYCCGTPRGWLALTDSLPSPTRFILWEPLSKAEIPLPTLTTVAQVFLSGDPLTSPPAGWMAIASQQNPGAQIGQRLFFWRPGDAAWTMQLEYPTSRIEGAAFHQGRFYISTMSMSLDIFDLQQHPPKRLRTVCLFPPLQARYRRFPGWPRPYVVACNNHMLLVMVYRRGQGNVVVLAEVYSPDWAAQRLDLQEKVTDLGDYSLFLGRGDTVALSAKEFPAIRRNCVYFVEHDTSKHEQWAVVFDLGSNALERIPHPEEQREGGSKSTGWLAYSWSVPEGPSSRSRDLCEAIKYICMSVSCLYDNSMEKWRYFIICHTLL</sequence>
<dbReference type="Proteomes" id="UP001732700">
    <property type="component" value="Chromosome 2C"/>
</dbReference>
<proteinExistence type="predicted"/>